<keyword evidence="2" id="KW-0396">Initiation factor</keyword>
<dbReference type="GO" id="GO:0003723">
    <property type="term" value="F:RNA binding"/>
    <property type="evidence" value="ECO:0007669"/>
    <property type="project" value="UniProtKB-KW"/>
</dbReference>
<keyword evidence="1" id="KW-0963">Cytoplasm</keyword>
<feature type="domain" description="Translation initiation factor beta propellor-like" evidence="6">
    <location>
        <begin position="548"/>
        <end position="699"/>
    </location>
</feature>
<feature type="coiled-coil region" evidence="5">
    <location>
        <begin position="57"/>
        <end position="85"/>
    </location>
</feature>
<evidence type="ECO:0000256" key="3">
    <source>
        <dbReference type="ARBA" id="ARBA00022884"/>
    </source>
</evidence>
<dbReference type="GO" id="GO:0003743">
    <property type="term" value="F:translation initiation factor activity"/>
    <property type="evidence" value="ECO:0007669"/>
    <property type="project" value="UniProtKB-KW"/>
</dbReference>
<keyword evidence="4" id="KW-0648">Protein biosynthesis</keyword>
<dbReference type="PANTHER" id="PTHR14068:SF0">
    <property type="entry name" value="EUKARYOTIC TRANSLATION INITIATION FACTOR 3 SUBUNIT B"/>
    <property type="match status" value="1"/>
</dbReference>
<keyword evidence="5" id="KW-0175">Coiled coil</keyword>
<evidence type="ECO:0000256" key="1">
    <source>
        <dbReference type="ARBA" id="ARBA00022490"/>
    </source>
</evidence>
<evidence type="ECO:0000256" key="2">
    <source>
        <dbReference type="ARBA" id="ARBA00022540"/>
    </source>
</evidence>
<evidence type="ECO:0000256" key="5">
    <source>
        <dbReference type="SAM" id="Coils"/>
    </source>
</evidence>
<dbReference type="SUPFAM" id="SSF82171">
    <property type="entry name" value="DPP6 N-terminal domain-like"/>
    <property type="match status" value="1"/>
</dbReference>
<evidence type="ECO:0000313" key="7">
    <source>
        <dbReference type="EMBL" id="QHU30770.1"/>
    </source>
</evidence>
<organism evidence="7">
    <name type="scientific">viral metagenome</name>
    <dbReference type="NCBI Taxonomy" id="1070528"/>
    <lineage>
        <taxon>unclassified sequences</taxon>
        <taxon>metagenomes</taxon>
        <taxon>organismal metagenomes</taxon>
    </lineage>
</organism>
<dbReference type="PANTHER" id="PTHR14068">
    <property type="entry name" value="EUKARYOTIC TRANSLATION INITIATION FACTOR 3 EIF3 -RELATED"/>
    <property type="match status" value="1"/>
</dbReference>
<protein>
    <recommendedName>
        <fullName evidence="6">Translation initiation factor beta propellor-like domain-containing protein</fullName>
    </recommendedName>
</protein>
<dbReference type="GO" id="GO:0005852">
    <property type="term" value="C:eukaryotic translation initiation factor 3 complex"/>
    <property type="evidence" value="ECO:0007669"/>
    <property type="project" value="InterPro"/>
</dbReference>
<keyword evidence="3" id="KW-0694">RNA-binding</keyword>
<dbReference type="AlphaFoldDB" id="A0A6C0LK81"/>
<accession>A0A6C0LK81</accession>
<dbReference type="InterPro" id="IPR013979">
    <property type="entry name" value="TIF_beta_prop-like"/>
</dbReference>
<dbReference type="Pfam" id="PF08662">
    <property type="entry name" value="eIF2A"/>
    <property type="match status" value="1"/>
</dbReference>
<evidence type="ECO:0000256" key="4">
    <source>
        <dbReference type="ARBA" id="ARBA00022917"/>
    </source>
</evidence>
<evidence type="ECO:0000259" key="6">
    <source>
        <dbReference type="Pfam" id="PF08662"/>
    </source>
</evidence>
<name>A0A6C0LK81_9ZZZZ</name>
<proteinExistence type="predicted"/>
<reference evidence="7" key="1">
    <citation type="journal article" date="2020" name="Nature">
        <title>Giant virus diversity and host interactions through global metagenomics.</title>
        <authorList>
            <person name="Schulz F."/>
            <person name="Roux S."/>
            <person name="Paez-Espino D."/>
            <person name="Jungbluth S."/>
            <person name="Walsh D.A."/>
            <person name="Denef V.J."/>
            <person name="McMahon K.D."/>
            <person name="Konstantinidis K.T."/>
            <person name="Eloe-Fadrosh E.A."/>
            <person name="Kyrpides N.C."/>
            <person name="Woyke T."/>
        </authorList>
    </citation>
    <scope>NUCLEOTIDE SEQUENCE</scope>
    <source>
        <strain evidence="7">GVMAG-M-3300027833-19</strain>
    </source>
</reference>
<dbReference type="EMBL" id="MN740519">
    <property type="protein sequence ID" value="QHU30770.1"/>
    <property type="molecule type" value="Genomic_DNA"/>
</dbReference>
<dbReference type="GO" id="GO:0031369">
    <property type="term" value="F:translation initiation factor binding"/>
    <property type="evidence" value="ECO:0007669"/>
    <property type="project" value="InterPro"/>
</dbReference>
<dbReference type="InterPro" id="IPR011400">
    <property type="entry name" value="EIF3B"/>
</dbReference>
<sequence>MYDEECVQLLNKWYINKKIYHNNFIDPYYNDINKIDCQNVINELVDNLINNKILLKHIITEKEKKEEQERLKKAEEDRINNLNINEDNRKKAQCMEDNEKKNDELKTLITTKVRFNTKDKEELKEAETKEDILKYSQKILDRENELKELKKEKEWNTLNLEVKLTRSVEMNNIKEREKIDLNTYKNNFEDCIKNKLNIHKSQWKVNMEKKKRIKEIIGNDDISRYKGVLLVDNIPVTTEDKIEKLKSLINKKIKERTKINDIKILLRVSKSYFFIKHEKYEKIASLINKMAIDKHHTLDVIIGDNFKDILSISDTYEELKIEDKLNLPDSLYDYMDIYARSQFIVLQNDKLELYVNNYQTIGQNIPVIKDDIFINNINFSDFSKNGIYLYTICDECVNLYIEKLKFYTSFDVKNVISVIFSNDENLLLIRNNNGLYVYEIMTNKLIRKIRGEYIGNFSFDSKFIIAKKEDTLTIFCLESSKNLIIKNASNYSVSNSSNKLSYLSGIIIVIVDFSNDELVELNRKSVHFTEFVSFKWHSTNDYVACYIHRGKNNIFQIINTTIGSNIVTDTTNITEKVTCFEWNTDNKIAILVNNTLKIFNYNREIYSKVGKEYKQIVWNGKYILLSNLLFDSGIELLNIENKISKIIEYKDCTNIIIDPTKRFFVLQSSKYLNNKSNGFKIFTFQGDKIYEDDINNFYNFIWRPNLHSNLSHSETQKIKKSIRNNNDKQYNDMILEIKKHEFNILDSTSQNLTYTRIKMLMDYRKYNEDYK</sequence>